<dbReference type="RefSeq" id="WP_330197935.1">
    <property type="nucleotide sequence ID" value="NZ_JAZDRP010000002.1"/>
</dbReference>
<sequence>MIVRLGLLFLSALLLAACQTTSGDPSLPVINAEDEGPSAYGAFLAGRFAGTSRDADGASDYFATAFEQSPDSAILAERTFLSSVLSGDVERAVNAGRVSVAAGDETRLAGLYLAADAMARGRYSEAETYLSSDQLGPFNEFIAELLMDWAQAGQGNAAEALERARAASVPGYAAAYLTVHRALLADFAGETVQADAAYQAAVSESPFTRIAIALYGDFLLRERRREDAIALYDRYLQQQPLERSITEARRIAAETRRIPRRPSVSQMAARAVFGPSAALASQADIDLSVVYLRLTQRLDEAYAPGVVLLAGSLDRTGLVDAAIEAYDSVPSGPFRLPARIDRIWLQARQGELEAALAEARQLYQTNDAVEAQLVYADLLRASGEFGRAAEVYTEALAAREAQGMVPDWRYYYFRAISYEQTNRWALAEADFRSALELSPNEAEVLNYLGYMWVIRGEHIAEAFDMIERAAALSPEQGHILDSLGWAHYVRGNYELAVQYLEEAVEYSPEAPTINYHLGDAYWMVGRHLEARFQWERALTLDPDEDERVGLMARLAGEEPETPATQMADAADAN</sequence>
<dbReference type="PROSITE" id="PS51257">
    <property type="entry name" value="PROKAR_LIPOPROTEIN"/>
    <property type="match status" value="1"/>
</dbReference>
<dbReference type="EMBL" id="JAZDRP010000002">
    <property type="protein sequence ID" value="MEE2525271.1"/>
    <property type="molecule type" value="Genomic_DNA"/>
</dbReference>
<dbReference type="SUPFAM" id="SSF48452">
    <property type="entry name" value="TPR-like"/>
    <property type="match status" value="2"/>
</dbReference>
<dbReference type="InterPro" id="IPR011990">
    <property type="entry name" value="TPR-like_helical_dom_sf"/>
</dbReference>
<organism evidence="5 6">
    <name type="scientific">Hyphobacterium lacteum</name>
    <dbReference type="NCBI Taxonomy" id="3116575"/>
    <lineage>
        <taxon>Bacteria</taxon>
        <taxon>Pseudomonadati</taxon>
        <taxon>Pseudomonadota</taxon>
        <taxon>Alphaproteobacteria</taxon>
        <taxon>Maricaulales</taxon>
        <taxon>Maricaulaceae</taxon>
        <taxon>Hyphobacterium</taxon>
    </lineage>
</organism>
<keyword evidence="4" id="KW-0732">Signal</keyword>
<dbReference type="PROSITE" id="PS50005">
    <property type="entry name" value="TPR"/>
    <property type="match status" value="3"/>
</dbReference>
<gene>
    <name evidence="5" type="ORF">V0U79_02760</name>
</gene>
<evidence type="ECO:0000256" key="4">
    <source>
        <dbReference type="SAM" id="SignalP"/>
    </source>
</evidence>
<protein>
    <submittedName>
        <fullName evidence="5">Tetratricopeptide repeat protein</fullName>
    </submittedName>
</protein>
<evidence type="ECO:0000256" key="3">
    <source>
        <dbReference type="PROSITE-ProRule" id="PRU00339"/>
    </source>
</evidence>
<feature type="repeat" description="TPR" evidence="3">
    <location>
        <begin position="408"/>
        <end position="441"/>
    </location>
</feature>
<dbReference type="Proteomes" id="UP001354971">
    <property type="component" value="Unassembled WGS sequence"/>
</dbReference>
<evidence type="ECO:0000256" key="2">
    <source>
        <dbReference type="ARBA" id="ARBA00022803"/>
    </source>
</evidence>
<feature type="signal peptide" evidence="4">
    <location>
        <begin position="1"/>
        <end position="16"/>
    </location>
</feature>
<accession>A0ABU7LNT3</accession>
<dbReference type="InterPro" id="IPR051685">
    <property type="entry name" value="Ycf3/AcsC/BcsC/TPR_MFPF"/>
</dbReference>
<dbReference type="SMART" id="SM00028">
    <property type="entry name" value="TPR"/>
    <property type="match status" value="5"/>
</dbReference>
<evidence type="ECO:0000313" key="5">
    <source>
        <dbReference type="EMBL" id="MEE2525271.1"/>
    </source>
</evidence>
<dbReference type="PANTHER" id="PTHR44943">
    <property type="entry name" value="CELLULOSE SYNTHASE OPERON PROTEIN C"/>
    <property type="match status" value="1"/>
</dbReference>
<dbReference type="Gene3D" id="1.25.40.10">
    <property type="entry name" value="Tetratricopeptide repeat domain"/>
    <property type="match status" value="3"/>
</dbReference>
<feature type="chain" id="PRO_5045333524" evidence="4">
    <location>
        <begin position="17"/>
        <end position="573"/>
    </location>
</feature>
<keyword evidence="1" id="KW-0677">Repeat</keyword>
<evidence type="ECO:0000256" key="1">
    <source>
        <dbReference type="ARBA" id="ARBA00022737"/>
    </source>
</evidence>
<reference evidence="5 6" key="1">
    <citation type="submission" date="2024-01" db="EMBL/GenBank/DDBJ databases">
        <title>Hyphobacterium bacterium isolated from marine sediment.</title>
        <authorList>
            <person name="Zhao S."/>
        </authorList>
    </citation>
    <scope>NUCLEOTIDE SEQUENCE [LARGE SCALE GENOMIC DNA]</scope>
    <source>
        <strain evidence="6">HN65</strain>
    </source>
</reference>
<feature type="repeat" description="TPR" evidence="3">
    <location>
        <begin position="511"/>
        <end position="544"/>
    </location>
</feature>
<feature type="repeat" description="TPR" evidence="3">
    <location>
        <begin position="477"/>
        <end position="510"/>
    </location>
</feature>
<keyword evidence="2 3" id="KW-0802">TPR repeat</keyword>
<comment type="caution">
    <text evidence="5">The sequence shown here is derived from an EMBL/GenBank/DDBJ whole genome shotgun (WGS) entry which is preliminary data.</text>
</comment>
<evidence type="ECO:0000313" key="6">
    <source>
        <dbReference type="Proteomes" id="UP001354971"/>
    </source>
</evidence>
<proteinExistence type="predicted"/>
<dbReference type="PANTHER" id="PTHR44943:SF8">
    <property type="entry name" value="TPR REPEAT-CONTAINING PROTEIN MJ0263"/>
    <property type="match status" value="1"/>
</dbReference>
<keyword evidence="6" id="KW-1185">Reference proteome</keyword>
<dbReference type="InterPro" id="IPR019734">
    <property type="entry name" value="TPR_rpt"/>
</dbReference>
<dbReference type="Pfam" id="PF13432">
    <property type="entry name" value="TPR_16"/>
    <property type="match status" value="3"/>
</dbReference>
<name>A0ABU7LNT3_9PROT</name>